<name>A0ABX0W8E0_9RHOB</name>
<evidence type="ECO:0000259" key="1">
    <source>
        <dbReference type="Pfam" id="PF00535"/>
    </source>
</evidence>
<dbReference type="Proteomes" id="UP001429564">
    <property type="component" value="Unassembled WGS sequence"/>
</dbReference>
<gene>
    <name evidence="2" type="ORF">DL239_13060</name>
</gene>
<dbReference type="PANTHER" id="PTHR43179">
    <property type="entry name" value="RHAMNOSYLTRANSFERASE WBBL"/>
    <property type="match status" value="1"/>
</dbReference>
<proteinExistence type="predicted"/>
<reference evidence="2 3" key="1">
    <citation type="submission" date="2018-05" db="EMBL/GenBank/DDBJ databases">
        <authorList>
            <person name="Zhang Y.-J."/>
        </authorList>
    </citation>
    <scope>NUCLEOTIDE SEQUENCE [LARGE SCALE GENOMIC DNA]</scope>
    <source>
        <strain evidence="2 3">CY04</strain>
    </source>
</reference>
<dbReference type="InterPro" id="IPR001173">
    <property type="entry name" value="Glyco_trans_2-like"/>
</dbReference>
<dbReference type="PANTHER" id="PTHR43179:SF7">
    <property type="entry name" value="RHAMNOSYLTRANSFERASE WBBL"/>
    <property type="match status" value="1"/>
</dbReference>
<dbReference type="SUPFAM" id="SSF53448">
    <property type="entry name" value="Nucleotide-diphospho-sugar transferases"/>
    <property type="match status" value="1"/>
</dbReference>
<comment type="caution">
    <text evidence="2">The sequence shown here is derived from an EMBL/GenBank/DDBJ whole genome shotgun (WGS) entry which is preliminary data.</text>
</comment>
<dbReference type="InterPro" id="IPR029044">
    <property type="entry name" value="Nucleotide-diphossugar_trans"/>
</dbReference>
<dbReference type="Pfam" id="PF00535">
    <property type="entry name" value="Glycos_transf_2"/>
    <property type="match status" value="1"/>
</dbReference>
<keyword evidence="3" id="KW-1185">Reference proteome</keyword>
<accession>A0ABX0W8E0</accession>
<dbReference type="Gene3D" id="3.90.550.10">
    <property type="entry name" value="Spore Coat Polysaccharide Biosynthesis Protein SpsA, Chain A"/>
    <property type="match status" value="1"/>
</dbReference>
<sequence>MNQSSPAERVSVVSVCFNSNEVVRKMIKTIPPECQIILVDNGSDDIQVLHELTDEANTRLIANDENKGFGSACNQGAQLADRDFLLFQNPDTLLSENTVQEMVLAADRNPSASAFNPRISNENGSPYFKRGSCLISSAEKMPRGWPEQDQEVSILSGASLMVRRKDFEAISGFDPAIFLYHEDDDLALRLRSECGSLMFVRNALVTHAQGQSTATTPTIAALKAFHMGQSRVYTARKHNRSFPFSRALGLAIFQLFSPVVLLSKRKRSKQVAFLKGVLKSSELSSSQNI</sequence>
<feature type="domain" description="Glycosyltransferase 2-like" evidence="1">
    <location>
        <begin position="11"/>
        <end position="169"/>
    </location>
</feature>
<dbReference type="RefSeq" id="WP_167684537.1">
    <property type="nucleotide sequence ID" value="NZ_QHLQ01000012.1"/>
</dbReference>
<protein>
    <submittedName>
        <fullName evidence="2">Glycosyltransferase family 2 protein</fullName>
    </submittedName>
</protein>
<evidence type="ECO:0000313" key="2">
    <source>
        <dbReference type="EMBL" id="NIZ61904.1"/>
    </source>
</evidence>
<evidence type="ECO:0000313" key="3">
    <source>
        <dbReference type="Proteomes" id="UP001429564"/>
    </source>
</evidence>
<dbReference type="EMBL" id="QHLQ01000012">
    <property type="protein sequence ID" value="NIZ61904.1"/>
    <property type="molecule type" value="Genomic_DNA"/>
</dbReference>
<dbReference type="CDD" id="cd04186">
    <property type="entry name" value="GT_2_like_c"/>
    <property type="match status" value="1"/>
</dbReference>
<organism evidence="2 3">
    <name type="scientific">Parasedimentitalea denitrificans</name>
    <dbReference type="NCBI Taxonomy" id="2211118"/>
    <lineage>
        <taxon>Bacteria</taxon>
        <taxon>Pseudomonadati</taxon>
        <taxon>Pseudomonadota</taxon>
        <taxon>Alphaproteobacteria</taxon>
        <taxon>Rhodobacterales</taxon>
        <taxon>Paracoccaceae</taxon>
        <taxon>Parasedimentitalea</taxon>
    </lineage>
</organism>